<gene>
    <name evidence="13" type="ORF">AKG95_28435</name>
</gene>
<protein>
    <submittedName>
        <fullName evidence="13">Iron permease</fullName>
    </submittedName>
</protein>
<keyword evidence="13" id="KW-0614">Plasmid</keyword>
<evidence type="ECO:0000256" key="11">
    <source>
        <dbReference type="SAM" id="SignalP"/>
    </source>
</evidence>
<dbReference type="Gene3D" id="1.10.760.10">
    <property type="entry name" value="Cytochrome c-like domain"/>
    <property type="match status" value="1"/>
</dbReference>
<dbReference type="InterPro" id="IPR009056">
    <property type="entry name" value="Cyt_c-like_dom"/>
</dbReference>
<accession>A0A1S1U0I2</accession>
<comment type="caution">
    <text evidence="13">The sequence shown here is derived from an EMBL/GenBank/DDBJ whole genome shotgun (WGS) entry which is preliminary data.</text>
</comment>
<feature type="transmembrane region" description="Helical" evidence="10">
    <location>
        <begin position="565"/>
        <end position="587"/>
    </location>
</feature>
<dbReference type="RefSeq" id="WP_071080221.1">
    <property type="nucleotide sequence ID" value="NZ_LFKP01000016.1"/>
</dbReference>
<dbReference type="GO" id="GO:0020037">
    <property type="term" value="F:heme binding"/>
    <property type="evidence" value="ECO:0007669"/>
    <property type="project" value="InterPro"/>
</dbReference>
<dbReference type="GO" id="GO:0046872">
    <property type="term" value="F:metal ion binding"/>
    <property type="evidence" value="ECO:0007669"/>
    <property type="project" value="UniProtKB-KW"/>
</dbReference>
<evidence type="ECO:0000256" key="6">
    <source>
        <dbReference type="ARBA" id="ARBA00022989"/>
    </source>
</evidence>
<evidence type="ECO:0000256" key="8">
    <source>
        <dbReference type="ARBA" id="ARBA00023136"/>
    </source>
</evidence>
<evidence type="ECO:0000259" key="12">
    <source>
        <dbReference type="PROSITE" id="PS51007"/>
    </source>
</evidence>
<dbReference type="InterPro" id="IPR004923">
    <property type="entry name" value="FTR1/Fip1/EfeU"/>
</dbReference>
<evidence type="ECO:0000256" key="2">
    <source>
        <dbReference type="ARBA" id="ARBA00008333"/>
    </source>
</evidence>
<evidence type="ECO:0000256" key="1">
    <source>
        <dbReference type="ARBA" id="ARBA00004141"/>
    </source>
</evidence>
<dbReference type="AlphaFoldDB" id="A0A1S1U0I2"/>
<evidence type="ECO:0000256" key="4">
    <source>
        <dbReference type="ARBA" id="ARBA00022692"/>
    </source>
</evidence>
<dbReference type="GO" id="GO:0015093">
    <property type="term" value="F:ferrous iron transmembrane transporter activity"/>
    <property type="evidence" value="ECO:0007669"/>
    <property type="project" value="TreeGrafter"/>
</dbReference>
<evidence type="ECO:0000256" key="9">
    <source>
        <dbReference type="PROSITE-ProRule" id="PRU00433"/>
    </source>
</evidence>
<evidence type="ECO:0000256" key="3">
    <source>
        <dbReference type="ARBA" id="ARBA00022617"/>
    </source>
</evidence>
<feature type="transmembrane region" description="Helical" evidence="10">
    <location>
        <begin position="422"/>
        <end position="445"/>
    </location>
</feature>
<feature type="transmembrane region" description="Helical" evidence="10">
    <location>
        <begin position="495"/>
        <end position="512"/>
    </location>
</feature>
<keyword evidence="7 9" id="KW-0408">Iron</keyword>
<keyword evidence="3 9" id="KW-0349">Heme</keyword>
<evidence type="ECO:0000313" key="14">
    <source>
        <dbReference type="Proteomes" id="UP000179840"/>
    </source>
</evidence>
<comment type="subcellular location">
    <subcellularLocation>
        <location evidence="1">Membrane</location>
        <topology evidence="1">Multi-pass membrane protein</topology>
    </subcellularLocation>
</comment>
<dbReference type="GO" id="GO:0033573">
    <property type="term" value="C:high-affinity iron permease complex"/>
    <property type="evidence" value="ECO:0007669"/>
    <property type="project" value="InterPro"/>
</dbReference>
<sequence length="650" mass="69232">MFTLRFFSIALICLASSLLPVHADDLSTQNKTKQVWQLLDYIAVDYHKSVKDGAVVNQVEYTEMQEFAYTAERQLTEMPTSQALPGLIKDAATLRASVAEKAPAAAVGDQAHALAAALLAIYPVPVAPTKLPDLQRGAALYQSQCASCHGVSGHADGPLAATLNPPPIALSDHSRAQERSVFALQQIITQGVAGTSMPSFAQLSEDERWAVAYFASTLSYSGSERQAGAKLWSSRADLHAAVPTLAKLSLTAEAALAKTAVGDAARPLVAYLRSTPDALNASGADSLPIAKNKLRESIAALDSGDKSAAARLALSAYLDGFEPVEPALAAKNKGLFENIEKTMGSYRNAVTTGNVPQAHSIEQRLLVLLTEAQLALDSSNDPLSTFVGALTILLREGLEALLVVVAMIAFLKKAERTDVLPYVHAGWMAALAAGGLTWAVATYLVDLSGASREMTEGFSAIFAAIVLLGVGIWMHQKSLAGRWQSYVKQKLSSALNKKSAMMLFLLAFVTVYREVFETVLFYAALWTPENGGYLLAGLATGTAILAAIGVILLRSSARLPISQFFAFSSALVAVLAIVLMGKGVAALQKIGYLEITPITMPRIDVLGVYPSMQTILAQVLTLMIIVASVVYNIQSQRKSSAKADDAMMER</sequence>
<feature type="transmembrane region" description="Helical" evidence="10">
    <location>
        <begin position="615"/>
        <end position="633"/>
    </location>
</feature>
<dbReference type="Pfam" id="PF03239">
    <property type="entry name" value="FTR1"/>
    <property type="match status" value="1"/>
</dbReference>
<feature type="chain" id="PRO_5010167604" evidence="11">
    <location>
        <begin position="24"/>
        <end position="650"/>
    </location>
</feature>
<keyword evidence="11" id="KW-0732">Signal</keyword>
<dbReference type="InterPro" id="IPR036909">
    <property type="entry name" value="Cyt_c-like_dom_sf"/>
</dbReference>
<proteinExistence type="inferred from homology"/>
<name>A0A1S1U0I2_9BURK</name>
<dbReference type="Proteomes" id="UP000179840">
    <property type="component" value="Unassembled WGS sequence"/>
</dbReference>
<feature type="transmembrane region" description="Helical" evidence="10">
    <location>
        <begin position="532"/>
        <end position="553"/>
    </location>
</feature>
<comment type="similarity">
    <text evidence="2">Belongs to the oxidase-dependent Fe transporter (OFeT) (TC 9.A.10.1) family.</text>
</comment>
<feature type="signal peptide" evidence="11">
    <location>
        <begin position="1"/>
        <end position="23"/>
    </location>
</feature>
<dbReference type="PANTHER" id="PTHR31632:SF2">
    <property type="entry name" value="PLASMA MEMBRANE IRON PERMEASE"/>
    <property type="match status" value="1"/>
</dbReference>
<keyword evidence="6 10" id="KW-1133">Transmembrane helix</keyword>
<evidence type="ECO:0000256" key="10">
    <source>
        <dbReference type="SAM" id="Phobius"/>
    </source>
</evidence>
<evidence type="ECO:0000313" key="13">
    <source>
        <dbReference type="EMBL" id="OHV93696.1"/>
    </source>
</evidence>
<dbReference type="PROSITE" id="PS51007">
    <property type="entry name" value="CYTC"/>
    <property type="match status" value="1"/>
</dbReference>
<dbReference type="GO" id="GO:0009055">
    <property type="term" value="F:electron transfer activity"/>
    <property type="evidence" value="ECO:0007669"/>
    <property type="project" value="InterPro"/>
</dbReference>
<dbReference type="EMBL" id="LFKP01000016">
    <property type="protein sequence ID" value="OHV93696.1"/>
    <property type="molecule type" value="Genomic_DNA"/>
</dbReference>
<organism evidence="13 14">
    <name type="scientific">Janthinobacterium lividum</name>
    <dbReference type="NCBI Taxonomy" id="29581"/>
    <lineage>
        <taxon>Bacteria</taxon>
        <taxon>Pseudomonadati</taxon>
        <taxon>Pseudomonadota</taxon>
        <taxon>Betaproteobacteria</taxon>
        <taxon>Burkholderiales</taxon>
        <taxon>Oxalobacteraceae</taxon>
        <taxon>Janthinobacterium</taxon>
    </lineage>
</organism>
<dbReference type="SUPFAM" id="SSF46626">
    <property type="entry name" value="Cytochrome c"/>
    <property type="match status" value="1"/>
</dbReference>
<dbReference type="PANTHER" id="PTHR31632">
    <property type="entry name" value="IRON TRANSPORTER FTH1"/>
    <property type="match status" value="1"/>
</dbReference>
<geneLocation type="plasmid" evidence="13">
    <name>pMEG01</name>
</geneLocation>
<evidence type="ECO:0000256" key="7">
    <source>
        <dbReference type="ARBA" id="ARBA00023004"/>
    </source>
</evidence>
<feature type="transmembrane region" description="Helical" evidence="10">
    <location>
        <begin position="386"/>
        <end position="410"/>
    </location>
</feature>
<keyword evidence="4 10" id="KW-0812">Transmembrane</keyword>
<feature type="domain" description="Cytochrome c" evidence="12">
    <location>
        <begin position="132"/>
        <end position="276"/>
    </location>
</feature>
<dbReference type="Pfam" id="PF13442">
    <property type="entry name" value="Cytochrome_CBB3"/>
    <property type="match status" value="1"/>
</dbReference>
<evidence type="ECO:0000256" key="5">
    <source>
        <dbReference type="ARBA" id="ARBA00022723"/>
    </source>
</evidence>
<reference evidence="13 14" key="1">
    <citation type="submission" date="2015-06" db="EMBL/GenBank/DDBJ databases">
        <title>Draft genome sequencing of a biphenyl-degrading bacterium, Janthinobacterium lividum MEG1.</title>
        <authorList>
            <person name="Shimodaira J."/>
            <person name="Hatta T."/>
        </authorList>
    </citation>
    <scope>NUCLEOTIDE SEQUENCE [LARGE SCALE GENOMIC DNA]</scope>
    <source>
        <strain evidence="13 14">MEG1</strain>
        <plasmid evidence="13">pMEG01</plasmid>
    </source>
</reference>
<feature type="transmembrane region" description="Helical" evidence="10">
    <location>
        <begin position="457"/>
        <end position="474"/>
    </location>
</feature>
<keyword evidence="8 10" id="KW-0472">Membrane</keyword>
<keyword evidence="5 9" id="KW-0479">Metal-binding</keyword>